<organism evidence="1 2">
    <name type="scientific">Paraburkholderia phymatum (strain DSM 17167 / CIP 108236 / LMG 21445 / STM815)</name>
    <name type="common">Burkholderia phymatum</name>
    <dbReference type="NCBI Taxonomy" id="391038"/>
    <lineage>
        <taxon>Bacteria</taxon>
        <taxon>Pseudomonadati</taxon>
        <taxon>Pseudomonadota</taxon>
        <taxon>Betaproteobacteria</taxon>
        <taxon>Burkholderiales</taxon>
        <taxon>Burkholderiaceae</taxon>
        <taxon>Paraburkholderia</taxon>
    </lineage>
</organism>
<sequence length="84" mass="8715">MRDLLVPLARQNVITGANGSGKSCVYRALRLPAVTSRGGVIPTLAREGGLQSTLWAGARAARSLSICGSASRASRNECFPTVTA</sequence>
<protein>
    <recommendedName>
        <fullName evidence="3">Rad50/SbcC-type AAA domain-containing protein</fullName>
    </recommendedName>
</protein>
<dbReference type="eggNOG" id="COG4637">
    <property type="taxonomic scope" value="Bacteria"/>
</dbReference>
<evidence type="ECO:0000313" key="1">
    <source>
        <dbReference type="EMBL" id="ACC70238.1"/>
    </source>
</evidence>
<keyword evidence="2" id="KW-1185">Reference proteome</keyword>
<dbReference type="STRING" id="391038.Bphy_1049"/>
<name>B2JGQ3_PARP8</name>
<dbReference type="EMBL" id="CP001043">
    <property type="protein sequence ID" value="ACC70238.1"/>
    <property type="molecule type" value="Genomic_DNA"/>
</dbReference>
<dbReference type="HOGENOM" id="CLU_186896_0_0_4"/>
<gene>
    <name evidence="1" type="ordered locus">Bphy_1049</name>
</gene>
<evidence type="ECO:0000313" key="2">
    <source>
        <dbReference type="Proteomes" id="UP000001192"/>
    </source>
</evidence>
<evidence type="ECO:0008006" key="3">
    <source>
        <dbReference type="Google" id="ProtNLM"/>
    </source>
</evidence>
<accession>B2JGQ3</accession>
<dbReference type="KEGG" id="bph:Bphy_1049"/>
<reference evidence="2" key="1">
    <citation type="journal article" date="2014" name="Stand. Genomic Sci.">
        <title>Complete genome sequence of Burkholderia phymatum STM815(T), a broad host range and efficient nitrogen-fixing symbiont of Mimosa species.</title>
        <authorList>
            <person name="Moulin L."/>
            <person name="Klonowska A."/>
            <person name="Caroline B."/>
            <person name="Booth K."/>
            <person name="Vriezen J.A."/>
            <person name="Melkonian R."/>
            <person name="James E.K."/>
            <person name="Young J.P."/>
            <person name="Bena G."/>
            <person name="Hauser L."/>
            <person name="Land M."/>
            <person name="Kyrpides N."/>
            <person name="Bruce D."/>
            <person name="Chain P."/>
            <person name="Copeland A."/>
            <person name="Pitluck S."/>
            <person name="Woyke T."/>
            <person name="Lizotte-Waniewski M."/>
            <person name="Bristow J."/>
            <person name="Riley M."/>
        </authorList>
    </citation>
    <scope>NUCLEOTIDE SEQUENCE [LARGE SCALE GENOMIC DNA]</scope>
    <source>
        <strain evidence="2">DSM 17167 / CIP 108236 / LMG 21445 / STM815</strain>
    </source>
</reference>
<dbReference type="Proteomes" id="UP000001192">
    <property type="component" value="Chromosome 1"/>
</dbReference>
<dbReference type="AlphaFoldDB" id="B2JGQ3"/>
<proteinExistence type="predicted"/>